<dbReference type="Pfam" id="PF26118">
    <property type="entry name" value="DUF8035"/>
    <property type="match status" value="1"/>
</dbReference>
<feature type="compositionally biased region" description="Acidic residues" evidence="1">
    <location>
        <begin position="681"/>
        <end position="693"/>
    </location>
</feature>
<dbReference type="EMBL" id="CAUWAG010000010">
    <property type="protein sequence ID" value="CAJ2506714.1"/>
    <property type="molecule type" value="Genomic_DNA"/>
</dbReference>
<feature type="compositionally biased region" description="Basic and acidic residues" evidence="1">
    <location>
        <begin position="604"/>
        <end position="641"/>
    </location>
</feature>
<proteinExistence type="predicted"/>
<comment type="caution">
    <text evidence="3">The sequence shown here is derived from an EMBL/GenBank/DDBJ whole genome shotgun (WGS) entry which is preliminary data.</text>
</comment>
<evidence type="ECO:0000313" key="4">
    <source>
        <dbReference type="Proteomes" id="UP001295740"/>
    </source>
</evidence>
<feature type="region of interest" description="Disordered" evidence="1">
    <location>
        <begin position="446"/>
        <end position="480"/>
    </location>
</feature>
<dbReference type="InterPro" id="IPR058348">
    <property type="entry name" value="DUF8035"/>
</dbReference>
<feature type="compositionally biased region" description="Pro residues" evidence="1">
    <location>
        <begin position="488"/>
        <end position="497"/>
    </location>
</feature>
<feature type="compositionally biased region" description="Low complexity" evidence="1">
    <location>
        <begin position="406"/>
        <end position="423"/>
    </location>
</feature>
<evidence type="ECO:0000259" key="2">
    <source>
        <dbReference type="Pfam" id="PF26118"/>
    </source>
</evidence>
<feature type="compositionally biased region" description="Polar residues" evidence="1">
    <location>
        <begin position="721"/>
        <end position="742"/>
    </location>
</feature>
<feature type="domain" description="DUF8035" evidence="2">
    <location>
        <begin position="525"/>
        <end position="577"/>
    </location>
</feature>
<feature type="compositionally biased region" description="Low complexity" evidence="1">
    <location>
        <begin position="750"/>
        <end position="765"/>
    </location>
</feature>
<dbReference type="PANTHER" id="PTHR42081:SF2">
    <property type="entry name" value="NIPPED-B-LIKE PROTEIN B"/>
    <property type="match status" value="1"/>
</dbReference>
<organism evidence="3 4">
    <name type="scientific">Anthostomella pinea</name>
    <dbReference type="NCBI Taxonomy" id="933095"/>
    <lineage>
        <taxon>Eukaryota</taxon>
        <taxon>Fungi</taxon>
        <taxon>Dikarya</taxon>
        <taxon>Ascomycota</taxon>
        <taxon>Pezizomycotina</taxon>
        <taxon>Sordariomycetes</taxon>
        <taxon>Xylariomycetidae</taxon>
        <taxon>Xylariales</taxon>
        <taxon>Xylariaceae</taxon>
        <taxon>Anthostomella</taxon>
    </lineage>
</organism>
<accession>A0AAI8VKN9</accession>
<feature type="compositionally biased region" description="Polar residues" evidence="1">
    <location>
        <begin position="467"/>
        <end position="478"/>
    </location>
</feature>
<name>A0AAI8VKN9_9PEZI</name>
<evidence type="ECO:0000313" key="3">
    <source>
        <dbReference type="EMBL" id="CAJ2506714.1"/>
    </source>
</evidence>
<feature type="compositionally biased region" description="Basic and acidic residues" evidence="1">
    <location>
        <begin position="810"/>
        <end position="819"/>
    </location>
</feature>
<keyword evidence="4" id="KW-1185">Reference proteome</keyword>
<feature type="region of interest" description="Disordered" evidence="1">
    <location>
        <begin position="406"/>
        <end position="431"/>
    </location>
</feature>
<feature type="region of interest" description="Disordered" evidence="1">
    <location>
        <begin position="486"/>
        <end position="505"/>
    </location>
</feature>
<dbReference type="PANTHER" id="PTHR42081">
    <property type="entry name" value="ZINC FINGER PROTEIN DHHC DOMAIN CONTAINING PROTEIN"/>
    <property type="match status" value="1"/>
</dbReference>
<gene>
    <name evidence="3" type="ORF">KHLLAP_LOCUS7182</name>
</gene>
<feature type="region of interest" description="Disordered" evidence="1">
    <location>
        <begin position="586"/>
        <end position="772"/>
    </location>
</feature>
<reference evidence="3" key="1">
    <citation type="submission" date="2023-10" db="EMBL/GenBank/DDBJ databases">
        <authorList>
            <person name="Hackl T."/>
        </authorList>
    </citation>
    <scope>NUCLEOTIDE SEQUENCE</scope>
</reference>
<evidence type="ECO:0000256" key="1">
    <source>
        <dbReference type="SAM" id="MobiDB-lite"/>
    </source>
</evidence>
<dbReference type="AlphaFoldDB" id="A0AAI8VKN9"/>
<protein>
    <submittedName>
        <fullName evidence="3">Uu.00g079000.m01.CDS01</fullName>
    </submittedName>
</protein>
<dbReference type="Proteomes" id="UP001295740">
    <property type="component" value="Unassembled WGS sequence"/>
</dbReference>
<feature type="compositionally biased region" description="Basic and acidic residues" evidence="1">
    <location>
        <begin position="939"/>
        <end position="948"/>
    </location>
</feature>
<sequence>MTATFQAPPPPPPRASSSTVENIDNVDAFARKLYRRARSAGPDFEEIAAVVRGLHTVLKHLKVEAEDPESLLNADGSNSTSVYVRQLTPIIEDSDFALKQLDTILGRYYARGAAINGNASVGSDGESGVGKAINDGDKGWVLLESRERDMIELIRTKLANQKLNIDMFLDTVQLHNPAKSRQMVDTTSANLDSIKDKVDAIASRLLQRKDSNLVSENEDELWEQFRDALEADGFSRDVLRKNQDVLRAYIRQLDEQFMAQGGRTPSVRGFLESYHPAEESGLQVAPYPAYMYSQPAELDSKEIYNPSVENETFFPSKHMERLHHDEYPPAPSALRQSHTGLSYEHHSSDDENDPATDAMALISTRDLMALDKRSADLAIAMDRVHLHQQPPSAYANNYTISGSPSVRYVPPSSSQPALLSSSPTTYPYDHTEGDAVIDQYAYDHASPRFVPSLPPPPLGKSDGRRSPQPTLRSNSISAPSVIGEVQALPPPVLPPPTSSSLPQQQQQRCARLLPDSQGRDIPLEAKWTRIRRSLVSPVVLAQAGVRYEARPDFVAVLGALTREEIAEYARRSAEIRSGRRQSFLGAPASMAATPNNSVGALPGVREEYEGHDKDESLKRSLSRKDRKTEDRYHPDKYRNWDVIEGQQEGKGPGYVVDARDERQRRPRRGGRTDSSVSDLYDSSDEEALDEGNDDREPFPAYPGSIRNSYPPSAANPVLQRAHSSSQPYHHNFSSSPGNNPNRMRTDSGLADISSNSSFASGSASDDGVEQKGTKVYPYIVPAPKEGAENARMNGAASPAATVKPKPILKNRGDDPHVRFNPEPQVLDESVGSLPRSSSRRDRDRDRDRERERERDPRERGESLSHRHRDRGDSIRDRERESHRDREKRYRSDRYLDREQERERYPERNNSDRYREHRHHGGGGGGGCGSRYASVNPSSRRGEREREDYSAPTSGNSSSRRKDERATRKRTRGDTLRAVGIGGAAASLLSVLTEAAAGL</sequence>
<feature type="compositionally biased region" description="Basic and acidic residues" evidence="1">
    <location>
        <begin position="838"/>
        <end position="914"/>
    </location>
</feature>
<feature type="region of interest" description="Disordered" evidence="1">
    <location>
        <begin position="327"/>
        <end position="355"/>
    </location>
</feature>
<feature type="region of interest" description="Disordered" evidence="1">
    <location>
        <begin position="787"/>
        <end position="973"/>
    </location>
</feature>